<name>A0ABS6C8K9_9ACTN</name>
<feature type="domain" description="Thioesterase TesA-like" evidence="2">
    <location>
        <begin position="21"/>
        <end position="244"/>
    </location>
</feature>
<dbReference type="Pfam" id="PF00975">
    <property type="entry name" value="Thioesterase"/>
    <property type="match status" value="1"/>
</dbReference>
<evidence type="ECO:0000259" key="2">
    <source>
        <dbReference type="SMART" id="SM00824"/>
    </source>
</evidence>
<dbReference type="RefSeq" id="WP_216340115.1">
    <property type="nucleotide sequence ID" value="NZ_JAHLEM010000028.1"/>
</dbReference>
<dbReference type="InterPro" id="IPR001031">
    <property type="entry name" value="Thioesterase"/>
</dbReference>
<proteinExistence type="predicted"/>
<keyword evidence="1 3" id="KW-0378">Hydrolase</keyword>
<comment type="caution">
    <text evidence="3">The sequence shown here is derived from an EMBL/GenBank/DDBJ whole genome shotgun (WGS) entry which is preliminary data.</text>
</comment>
<evidence type="ECO:0000313" key="4">
    <source>
        <dbReference type="Proteomes" id="UP000720508"/>
    </source>
</evidence>
<dbReference type="GO" id="GO:0016787">
    <property type="term" value="F:hydrolase activity"/>
    <property type="evidence" value="ECO:0007669"/>
    <property type="project" value="UniProtKB-KW"/>
</dbReference>
<dbReference type="SMART" id="SM00824">
    <property type="entry name" value="PKS_TE"/>
    <property type="match status" value="1"/>
</dbReference>
<dbReference type="PANTHER" id="PTHR11487:SF0">
    <property type="entry name" value="S-ACYL FATTY ACID SYNTHASE THIOESTERASE, MEDIUM CHAIN"/>
    <property type="match status" value="1"/>
</dbReference>
<dbReference type="Proteomes" id="UP000720508">
    <property type="component" value="Unassembled WGS sequence"/>
</dbReference>
<reference evidence="3 4" key="1">
    <citation type="submission" date="2021-06" db="EMBL/GenBank/DDBJ databases">
        <authorList>
            <person name="Pan X."/>
        </authorList>
    </citation>
    <scope>NUCLEOTIDE SEQUENCE [LARGE SCALE GENOMIC DNA]</scope>
    <source>
        <strain evidence="3 4">4503</strain>
    </source>
</reference>
<gene>
    <name evidence="3" type="ORF">KN815_03690</name>
</gene>
<evidence type="ECO:0000256" key="1">
    <source>
        <dbReference type="ARBA" id="ARBA00022801"/>
    </source>
</evidence>
<dbReference type="InterPro" id="IPR020802">
    <property type="entry name" value="TesA-like"/>
</dbReference>
<dbReference type="EMBL" id="JAHLEM010000028">
    <property type="protein sequence ID" value="MBU3863228.1"/>
    <property type="molecule type" value="Genomic_DNA"/>
</dbReference>
<keyword evidence="4" id="KW-1185">Reference proteome</keyword>
<protein>
    <submittedName>
        <fullName evidence="3">Alpha/beta fold hydrolase</fullName>
    </submittedName>
</protein>
<dbReference type="PANTHER" id="PTHR11487">
    <property type="entry name" value="THIOESTERASE"/>
    <property type="match status" value="1"/>
</dbReference>
<organism evidence="3 4">
    <name type="scientific">Streptomyces niphimycinicus</name>
    <dbReference type="NCBI Taxonomy" id="2842201"/>
    <lineage>
        <taxon>Bacteria</taxon>
        <taxon>Bacillati</taxon>
        <taxon>Actinomycetota</taxon>
        <taxon>Actinomycetes</taxon>
        <taxon>Kitasatosporales</taxon>
        <taxon>Streptomycetaceae</taxon>
        <taxon>Streptomyces</taxon>
    </lineage>
</organism>
<evidence type="ECO:0000313" key="3">
    <source>
        <dbReference type="EMBL" id="MBU3863228.1"/>
    </source>
</evidence>
<accession>A0ABS6C8K9</accession>
<sequence length="252" mass="27867">MAEPRWLRTFDPRPEATAQLVCFPYAGGSASVFRSWSQLLPPSVELVAVQYPGRQDRLTDPMPTALAALADEIAESLAGRLHRPTAFFGHSMGATVAFETARRLRPRYPSPLTRLFVSASRAPFARRPLGQDTLGDDDLRAYVRSLDKADVAAVLDDEEVWRLVLPTLRLDFDLIQAYEYVPGAPLACPVTAIAGDRDETATPTEAARWAELTVGPFETRVLPGGHFYFDDTLPELARVLGDWETGLERAHC</sequence>
<dbReference type="InterPro" id="IPR012223">
    <property type="entry name" value="TEII"/>
</dbReference>